<gene>
    <name evidence="2" type="ORF">CIHG_08209</name>
</gene>
<protein>
    <submittedName>
        <fullName evidence="2">Uncharacterized protein</fullName>
    </submittedName>
</protein>
<proteinExistence type="predicted"/>
<dbReference type="EMBL" id="DS017021">
    <property type="protein sequence ID" value="KMU90399.1"/>
    <property type="molecule type" value="Genomic_DNA"/>
</dbReference>
<name>A0A0J8S1Z5_COCIT</name>
<evidence type="ECO:0000256" key="1">
    <source>
        <dbReference type="SAM" id="MobiDB-lite"/>
    </source>
</evidence>
<dbReference type="AlphaFoldDB" id="A0A0J8S1Z5"/>
<dbReference type="Proteomes" id="UP000054563">
    <property type="component" value="Unassembled WGS sequence"/>
</dbReference>
<sequence length="216" mass="24378">MISISAFYRGREVNIATIARRLGSPDFCVMCRRSRDIQNYCVRRLCPPRTVPGSQLEVTRKMNGQITSYKLRPSLLVFPPRRQRQGHYQLPSKRTVIWPFAAERSASSEDAPRHGGRLVCGWVCNQAVARSLRQDSTKPWDPSTSDDAFKFSGSPKQPEPKVIGFVMSGPIFSFEIACPSITRLTMPFLSASAIILFFYELALPPSILRRLLALQD</sequence>
<evidence type="ECO:0000313" key="2">
    <source>
        <dbReference type="EMBL" id="KMU90399.1"/>
    </source>
</evidence>
<reference evidence="3" key="1">
    <citation type="journal article" date="2010" name="Genome Res.">
        <title>Population genomic sequencing of Coccidioides fungi reveals recent hybridization and transposon control.</title>
        <authorList>
            <person name="Neafsey D.E."/>
            <person name="Barker B.M."/>
            <person name="Sharpton T.J."/>
            <person name="Stajich J.E."/>
            <person name="Park D.J."/>
            <person name="Whiston E."/>
            <person name="Hung C.-Y."/>
            <person name="McMahan C."/>
            <person name="White J."/>
            <person name="Sykes S."/>
            <person name="Heiman D."/>
            <person name="Young S."/>
            <person name="Zeng Q."/>
            <person name="Abouelleil A."/>
            <person name="Aftuck L."/>
            <person name="Bessette D."/>
            <person name="Brown A."/>
            <person name="FitzGerald M."/>
            <person name="Lui A."/>
            <person name="Macdonald J.P."/>
            <person name="Priest M."/>
            <person name="Orbach M.J."/>
            <person name="Galgiani J.N."/>
            <person name="Kirkland T.N."/>
            <person name="Cole G.T."/>
            <person name="Birren B.W."/>
            <person name="Henn M.R."/>
            <person name="Taylor J.W."/>
            <person name="Rounsley S.D."/>
        </authorList>
    </citation>
    <scope>NUCLEOTIDE SEQUENCE [LARGE SCALE GENOMIC DNA]</scope>
    <source>
        <strain evidence="3">H538.4</strain>
    </source>
</reference>
<organism evidence="2 3">
    <name type="scientific">Coccidioides immitis H538.4</name>
    <dbReference type="NCBI Taxonomy" id="396776"/>
    <lineage>
        <taxon>Eukaryota</taxon>
        <taxon>Fungi</taxon>
        <taxon>Dikarya</taxon>
        <taxon>Ascomycota</taxon>
        <taxon>Pezizomycotina</taxon>
        <taxon>Eurotiomycetes</taxon>
        <taxon>Eurotiomycetidae</taxon>
        <taxon>Onygenales</taxon>
        <taxon>Onygenaceae</taxon>
        <taxon>Coccidioides</taxon>
    </lineage>
</organism>
<evidence type="ECO:0000313" key="3">
    <source>
        <dbReference type="Proteomes" id="UP000054563"/>
    </source>
</evidence>
<feature type="region of interest" description="Disordered" evidence="1">
    <location>
        <begin position="134"/>
        <end position="156"/>
    </location>
</feature>
<dbReference type="VEuPathDB" id="FungiDB:CIHG_08209"/>
<accession>A0A0J8S1Z5</accession>